<keyword evidence="1" id="KW-0732">Signal</keyword>
<dbReference type="AlphaFoldDB" id="A0A562T5Y8"/>
<evidence type="ECO:0000313" key="3">
    <source>
        <dbReference type="Proteomes" id="UP000316778"/>
    </source>
</evidence>
<feature type="chain" id="PRO_5022072023" evidence="1">
    <location>
        <begin position="23"/>
        <end position="248"/>
    </location>
</feature>
<proteinExistence type="predicted"/>
<name>A0A562T5Y8_CHIJA</name>
<dbReference type="RefSeq" id="WP_145713957.1">
    <property type="nucleotide sequence ID" value="NZ_BAAAFY010000001.1"/>
</dbReference>
<feature type="signal peptide" evidence="1">
    <location>
        <begin position="1"/>
        <end position="22"/>
    </location>
</feature>
<comment type="caution">
    <text evidence="2">The sequence shown here is derived from an EMBL/GenBank/DDBJ whole genome shotgun (WGS) entry which is preliminary data.</text>
</comment>
<reference evidence="2 3" key="1">
    <citation type="journal article" date="2013" name="Stand. Genomic Sci.">
        <title>Genomic Encyclopedia of Type Strains, Phase I: The one thousand microbial genomes (KMG-I) project.</title>
        <authorList>
            <person name="Kyrpides N.C."/>
            <person name="Woyke T."/>
            <person name="Eisen J.A."/>
            <person name="Garrity G."/>
            <person name="Lilburn T.G."/>
            <person name="Beck B.J."/>
            <person name="Whitman W.B."/>
            <person name="Hugenholtz P."/>
            <person name="Klenk H.P."/>
        </authorList>
    </citation>
    <scope>NUCLEOTIDE SEQUENCE [LARGE SCALE GENOMIC DNA]</scope>
    <source>
        <strain evidence="2 3">DSM 13484</strain>
    </source>
</reference>
<protein>
    <submittedName>
        <fullName evidence="2">Uncharacterized protein</fullName>
    </submittedName>
</protein>
<evidence type="ECO:0000256" key="1">
    <source>
        <dbReference type="SAM" id="SignalP"/>
    </source>
</evidence>
<dbReference type="PROSITE" id="PS51257">
    <property type="entry name" value="PROKAR_LIPOPROTEIN"/>
    <property type="match status" value="1"/>
</dbReference>
<accession>A0A562T5Y8</accession>
<organism evidence="2 3">
    <name type="scientific">Chitinophaga japonensis</name>
    <name type="common">Flexibacter japonensis</name>
    <dbReference type="NCBI Taxonomy" id="104662"/>
    <lineage>
        <taxon>Bacteria</taxon>
        <taxon>Pseudomonadati</taxon>
        <taxon>Bacteroidota</taxon>
        <taxon>Chitinophagia</taxon>
        <taxon>Chitinophagales</taxon>
        <taxon>Chitinophagaceae</taxon>
        <taxon>Chitinophaga</taxon>
    </lineage>
</organism>
<dbReference type="Proteomes" id="UP000316778">
    <property type="component" value="Unassembled WGS sequence"/>
</dbReference>
<keyword evidence="3" id="KW-1185">Reference proteome</keyword>
<sequence>MQYFKKAVLAAAIALGMAACQSGTKPATEQEAGAELTPAEPAGTIQVSFTHENDTQQVKIHFTIGDQAVEKSFDLPLAKDVDKEDLYRTVWDKPNSCYIGVLKQNRSTRYYHASQKEDGDLQIFQVGTPPAAVWHYAEGELGLGKISAKKELTESYQKNLQSGKIIADFIVRLEPATSEDSVTLYTEFGGVNRRQTLAVPKGYVPMIQLTGEADHCIFGLRRDDGFDAVLDIRVRDGNLQLTEVGRVF</sequence>
<evidence type="ECO:0000313" key="2">
    <source>
        <dbReference type="EMBL" id="TWI88496.1"/>
    </source>
</evidence>
<gene>
    <name evidence="2" type="ORF">LX66_2581</name>
</gene>
<dbReference type="EMBL" id="VLLG01000003">
    <property type="protein sequence ID" value="TWI88496.1"/>
    <property type="molecule type" value="Genomic_DNA"/>
</dbReference>
<dbReference type="OrthoDB" id="646289at2"/>